<dbReference type="EMBL" id="BSEV01000015">
    <property type="protein sequence ID" value="GLK12317.1"/>
    <property type="molecule type" value="Genomic_DNA"/>
</dbReference>
<keyword evidence="2" id="KW-0288">FMN</keyword>
<evidence type="ECO:0000256" key="3">
    <source>
        <dbReference type="ARBA" id="ARBA00023002"/>
    </source>
</evidence>
<protein>
    <submittedName>
        <fullName evidence="6">LLM class F420-dependent oxidoreductase</fullName>
    </submittedName>
</protein>
<dbReference type="InterPro" id="IPR011251">
    <property type="entry name" value="Luciferase-like_dom"/>
</dbReference>
<dbReference type="Pfam" id="PF00296">
    <property type="entry name" value="Bac_luciferase"/>
    <property type="match status" value="1"/>
</dbReference>
<dbReference type="NCBIfam" id="TIGR03560">
    <property type="entry name" value="F420_Rv1855c"/>
    <property type="match status" value="1"/>
</dbReference>
<sequence length="289" mass="31068">MELGDYAWEGGPARMADTLADIARTADDAGFALIGVGDHLWQGPHAGGPEQPELECFTTLAVIAAHTRRCLLAPVVAGVHFREPAVLAKTVTTLDVLSGGRAMLGVGAGWYEEEAVGLGIPFPPLGERFARLEEAIQVCLRMWHGERGDERPFEGEHYRLERPLNLPQSLSRPHPPIMIGGGGERRTLRLVARYADACNLYPGPDLPHKLDVLRRHCEDEGRDYDAIEKTCIFPFAVGDDAAGAGELVEQLRGLAASGIQTAIGIVSGPDPVRQVEAIGKHVVPAVADV</sequence>
<evidence type="ECO:0000256" key="4">
    <source>
        <dbReference type="ARBA" id="ARBA00023033"/>
    </source>
</evidence>
<comment type="caution">
    <text evidence="6">The sequence shown here is derived from an EMBL/GenBank/DDBJ whole genome shotgun (WGS) entry which is preliminary data.</text>
</comment>
<gene>
    <name evidence="6" type="primary">ssuD_3</name>
    <name evidence="6" type="ORF">GCM10017600_57260</name>
</gene>
<reference evidence="6" key="1">
    <citation type="journal article" date="2014" name="Int. J. Syst. Evol. Microbiol.">
        <title>Complete genome sequence of Corynebacterium casei LMG S-19264T (=DSM 44701T), isolated from a smear-ripened cheese.</title>
        <authorList>
            <consortium name="US DOE Joint Genome Institute (JGI-PGF)"/>
            <person name="Walter F."/>
            <person name="Albersmeier A."/>
            <person name="Kalinowski J."/>
            <person name="Ruckert C."/>
        </authorList>
    </citation>
    <scope>NUCLEOTIDE SEQUENCE</scope>
    <source>
        <strain evidence="6">VKM Ac-2007</strain>
    </source>
</reference>
<dbReference type="InterPro" id="IPR036661">
    <property type="entry name" value="Luciferase-like_sf"/>
</dbReference>
<keyword evidence="3" id="KW-0560">Oxidoreductase</keyword>
<evidence type="ECO:0000313" key="6">
    <source>
        <dbReference type="EMBL" id="GLK12317.1"/>
    </source>
</evidence>
<evidence type="ECO:0000259" key="5">
    <source>
        <dbReference type="Pfam" id="PF00296"/>
    </source>
</evidence>
<dbReference type="Proteomes" id="UP001143474">
    <property type="component" value="Unassembled WGS sequence"/>
</dbReference>
<dbReference type="SUPFAM" id="SSF51679">
    <property type="entry name" value="Bacterial luciferase-like"/>
    <property type="match status" value="1"/>
</dbReference>
<feature type="domain" description="Luciferase-like" evidence="5">
    <location>
        <begin position="16"/>
        <end position="252"/>
    </location>
</feature>
<evidence type="ECO:0000256" key="2">
    <source>
        <dbReference type="ARBA" id="ARBA00022643"/>
    </source>
</evidence>
<accession>A0A9W6I576</accession>
<dbReference type="AlphaFoldDB" id="A0A9W6I576"/>
<evidence type="ECO:0000313" key="7">
    <source>
        <dbReference type="Proteomes" id="UP001143474"/>
    </source>
</evidence>
<dbReference type="GO" id="GO:0046306">
    <property type="term" value="P:alkanesulfonate catabolic process"/>
    <property type="evidence" value="ECO:0007669"/>
    <property type="project" value="TreeGrafter"/>
</dbReference>
<dbReference type="PANTHER" id="PTHR42847">
    <property type="entry name" value="ALKANESULFONATE MONOOXYGENASE"/>
    <property type="match status" value="1"/>
</dbReference>
<dbReference type="InterPro" id="IPR019952">
    <property type="entry name" value="F420_OxRdatse_Rv1855c_pred"/>
</dbReference>
<keyword evidence="7" id="KW-1185">Reference proteome</keyword>
<proteinExistence type="predicted"/>
<organism evidence="6 7">
    <name type="scientific">Streptosporangium carneum</name>
    <dbReference type="NCBI Taxonomy" id="47481"/>
    <lineage>
        <taxon>Bacteria</taxon>
        <taxon>Bacillati</taxon>
        <taxon>Actinomycetota</taxon>
        <taxon>Actinomycetes</taxon>
        <taxon>Streptosporangiales</taxon>
        <taxon>Streptosporangiaceae</taxon>
        <taxon>Streptosporangium</taxon>
    </lineage>
</organism>
<evidence type="ECO:0000256" key="1">
    <source>
        <dbReference type="ARBA" id="ARBA00022630"/>
    </source>
</evidence>
<name>A0A9W6I576_9ACTN</name>
<dbReference type="PANTHER" id="PTHR42847:SF4">
    <property type="entry name" value="ALKANESULFONATE MONOOXYGENASE-RELATED"/>
    <property type="match status" value="1"/>
</dbReference>
<dbReference type="InterPro" id="IPR050172">
    <property type="entry name" value="SsuD_RutA_monooxygenase"/>
</dbReference>
<keyword evidence="4" id="KW-0503">Monooxygenase</keyword>
<reference evidence="6" key="2">
    <citation type="submission" date="2023-01" db="EMBL/GenBank/DDBJ databases">
        <authorList>
            <person name="Sun Q."/>
            <person name="Evtushenko L."/>
        </authorList>
    </citation>
    <scope>NUCLEOTIDE SEQUENCE</scope>
    <source>
        <strain evidence="6">VKM Ac-2007</strain>
    </source>
</reference>
<keyword evidence="1" id="KW-0285">Flavoprotein</keyword>
<dbReference type="GO" id="GO:0008726">
    <property type="term" value="F:alkanesulfonate monooxygenase activity"/>
    <property type="evidence" value="ECO:0007669"/>
    <property type="project" value="TreeGrafter"/>
</dbReference>
<dbReference type="Gene3D" id="3.20.20.30">
    <property type="entry name" value="Luciferase-like domain"/>
    <property type="match status" value="1"/>
</dbReference>